<keyword evidence="2" id="KW-1133">Transmembrane helix</keyword>
<dbReference type="RefSeq" id="WP_126074223.1">
    <property type="nucleotide sequence ID" value="NZ_CP051166.1"/>
</dbReference>
<feature type="transmembrane region" description="Helical" evidence="2">
    <location>
        <begin position="72"/>
        <end position="91"/>
    </location>
</feature>
<dbReference type="Pfam" id="PF09945">
    <property type="entry name" value="DUF2177"/>
    <property type="match status" value="1"/>
</dbReference>
<keyword evidence="2" id="KW-0812">Transmembrane</keyword>
<keyword evidence="2" id="KW-0472">Membrane</keyword>
<feature type="transmembrane region" description="Helical" evidence="2">
    <location>
        <begin position="45"/>
        <end position="65"/>
    </location>
</feature>
<dbReference type="InterPro" id="IPR018687">
    <property type="entry name" value="DUF2177_membr"/>
</dbReference>
<accession>A0A430HNE0</accession>
<dbReference type="EMBL" id="RXLQ01000005">
    <property type="protein sequence ID" value="RSZ59019.1"/>
    <property type="molecule type" value="Genomic_DNA"/>
</dbReference>
<feature type="transmembrane region" description="Helical" evidence="2">
    <location>
        <begin position="5"/>
        <end position="25"/>
    </location>
</feature>
<evidence type="ECO:0000256" key="2">
    <source>
        <dbReference type="SAM" id="Phobius"/>
    </source>
</evidence>
<keyword evidence="4" id="KW-1185">Reference proteome</keyword>
<comment type="caution">
    <text evidence="3">The sequence shown here is derived from an EMBL/GenBank/DDBJ whole genome shotgun (WGS) entry which is preliminary data.</text>
</comment>
<gene>
    <name evidence="3" type="ORF">EJB06_11865</name>
</gene>
<evidence type="ECO:0000313" key="4">
    <source>
        <dbReference type="Proteomes" id="UP000278085"/>
    </source>
</evidence>
<protein>
    <submittedName>
        <fullName evidence="3">DUF2177 family protein</fullName>
    </submittedName>
</protein>
<evidence type="ECO:0000256" key="1">
    <source>
        <dbReference type="SAM" id="MobiDB-lite"/>
    </source>
</evidence>
<proteinExistence type="predicted"/>
<name>A0A430HNE0_9BURK</name>
<sequence>MRKLLLPYLILIAGMVLLDVLWLGFIARDLYDDGIGHLMAAEPRFGPAIAFYLLYAVGLMVFALAPHGARRSLRATLAAAGLFGTLAYATYDLTNLATLRDWPLSVALMDIAWGCIASTLSALAAKLCMDRLDPARGDRPHQDQTAVTTANTAAGSGSN</sequence>
<dbReference type="Proteomes" id="UP000278085">
    <property type="component" value="Unassembled WGS sequence"/>
</dbReference>
<feature type="compositionally biased region" description="Polar residues" evidence="1">
    <location>
        <begin position="143"/>
        <end position="159"/>
    </location>
</feature>
<feature type="transmembrane region" description="Helical" evidence="2">
    <location>
        <begin position="111"/>
        <end position="129"/>
    </location>
</feature>
<feature type="region of interest" description="Disordered" evidence="1">
    <location>
        <begin position="136"/>
        <end position="159"/>
    </location>
</feature>
<dbReference type="AlphaFoldDB" id="A0A430HNE0"/>
<reference evidence="3 4" key="1">
    <citation type="submission" date="2018-12" db="EMBL/GenBank/DDBJ databases">
        <authorList>
            <person name="Yang E."/>
        </authorList>
    </citation>
    <scope>NUCLEOTIDE SEQUENCE [LARGE SCALE GENOMIC DNA]</scope>
    <source>
        <strain evidence="3 4">SOD</strain>
    </source>
</reference>
<dbReference type="OrthoDB" id="166547at2"/>
<organism evidence="3 4">
    <name type="scientific">Massilia atriviolacea</name>
    <dbReference type="NCBI Taxonomy" id="2495579"/>
    <lineage>
        <taxon>Bacteria</taxon>
        <taxon>Pseudomonadati</taxon>
        <taxon>Pseudomonadota</taxon>
        <taxon>Betaproteobacteria</taxon>
        <taxon>Burkholderiales</taxon>
        <taxon>Oxalobacteraceae</taxon>
        <taxon>Telluria group</taxon>
        <taxon>Massilia</taxon>
    </lineage>
</organism>
<evidence type="ECO:0000313" key="3">
    <source>
        <dbReference type="EMBL" id="RSZ59019.1"/>
    </source>
</evidence>